<evidence type="ECO:0000313" key="2">
    <source>
        <dbReference type="Proteomes" id="UP000295832"/>
    </source>
</evidence>
<reference evidence="1 2" key="1">
    <citation type="submission" date="2019-03" db="EMBL/GenBank/DDBJ databases">
        <title>Subsurface microbial communities from deep shales in Ohio and West Virginia, USA.</title>
        <authorList>
            <person name="Wrighton K."/>
        </authorList>
    </citation>
    <scope>NUCLEOTIDE SEQUENCE [LARGE SCALE GENOMIC DNA]</scope>
    <source>
        <strain evidence="1 2">MSL 6dP</strain>
    </source>
</reference>
<keyword evidence="2" id="KW-1185">Reference proteome</keyword>
<evidence type="ECO:0008006" key="3">
    <source>
        <dbReference type="Google" id="ProtNLM"/>
    </source>
</evidence>
<dbReference type="RefSeq" id="WP_134114882.1">
    <property type="nucleotide sequence ID" value="NZ_SOEG01000003.1"/>
</dbReference>
<name>A0A4R8H158_9FIRM</name>
<comment type="caution">
    <text evidence="1">The sequence shown here is derived from an EMBL/GenBank/DDBJ whole genome shotgun (WGS) entry which is preliminary data.</text>
</comment>
<sequence>MRYELTIEQQQLFKEFKLIQSGQNYYNRKNFVLLGKAGLGKTVLLKRLAQEEGFEYINFTQEHLEDFLQSDYISFKYLTSNEFFKYLNKKYSMKSDFYLIDSLEPILLAIYENGGKRMLLNFFNSFFIQKPMGYFLLAINDLEYVDFNKIISESKFSQDNVFSLTKESLLKEKLANKYQLPQVKVQDFQNNHYFKAYQGGDIR</sequence>
<organism evidence="1 2">
    <name type="scientific">Orenia marismortui</name>
    <dbReference type="NCBI Taxonomy" id="46469"/>
    <lineage>
        <taxon>Bacteria</taxon>
        <taxon>Bacillati</taxon>
        <taxon>Bacillota</taxon>
        <taxon>Clostridia</taxon>
        <taxon>Halanaerobiales</taxon>
        <taxon>Halobacteroidaceae</taxon>
        <taxon>Orenia</taxon>
    </lineage>
</organism>
<dbReference type="SUPFAM" id="SSF52540">
    <property type="entry name" value="P-loop containing nucleoside triphosphate hydrolases"/>
    <property type="match status" value="1"/>
</dbReference>
<dbReference type="AlphaFoldDB" id="A0A4R8H158"/>
<protein>
    <recommendedName>
        <fullName evidence="3">AAA domain-containing protein</fullName>
    </recommendedName>
</protein>
<dbReference type="Gene3D" id="3.40.50.300">
    <property type="entry name" value="P-loop containing nucleotide triphosphate hydrolases"/>
    <property type="match status" value="1"/>
</dbReference>
<dbReference type="InterPro" id="IPR027417">
    <property type="entry name" value="P-loop_NTPase"/>
</dbReference>
<accession>A0A4R8H158</accession>
<dbReference type="CDD" id="cd00009">
    <property type="entry name" value="AAA"/>
    <property type="match status" value="1"/>
</dbReference>
<proteinExistence type="predicted"/>
<dbReference type="EMBL" id="SOEG01000003">
    <property type="protein sequence ID" value="TDX53237.1"/>
    <property type="molecule type" value="Genomic_DNA"/>
</dbReference>
<gene>
    <name evidence="1" type="ORF">C7959_10389</name>
</gene>
<dbReference type="Proteomes" id="UP000295832">
    <property type="component" value="Unassembled WGS sequence"/>
</dbReference>
<evidence type="ECO:0000313" key="1">
    <source>
        <dbReference type="EMBL" id="TDX53237.1"/>
    </source>
</evidence>